<name>A0ABQ4NBG6_9BACL</name>
<keyword evidence="10 13" id="KW-1133">Transmembrane helix</keyword>
<reference evidence="15 16" key="1">
    <citation type="submission" date="2021-04" db="EMBL/GenBank/DDBJ databases">
        <title>Draft genome sequence of Paenibacillus cisolokensis, LC2-13A.</title>
        <authorList>
            <person name="Uke A."/>
            <person name="Chhe C."/>
            <person name="Baramee S."/>
            <person name="Kosugi A."/>
        </authorList>
    </citation>
    <scope>NUCLEOTIDE SEQUENCE [LARGE SCALE GENOMIC DNA]</scope>
    <source>
        <strain evidence="15 16">LC2-13A</strain>
    </source>
</reference>
<dbReference type="PROSITE" id="PS50893">
    <property type="entry name" value="ABC_TRANSPORTER_2"/>
    <property type="match status" value="2"/>
</dbReference>
<evidence type="ECO:0000256" key="2">
    <source>
        <dbReference type="ARBA" id="ARBA00004202"/>
    </source>
</evidence>
<dbReference type="InterPro" id="IPR003439">
    <property type="entry name" value="ABC_transporter-like_ATP-bd"/>
</dbReference>
<organism evidence="15 16">
    <name type="scientific">Paenibacillus cisolokensis</name>
    <dbReference type="NCBI Taxonomy" id="1658519"/>
    <lineage>
        <taxon>Bacteria</taxon>
        <taxon>Bacillati</taxon>
        <taxon>Bacillota</taxon>
        <taxon>Bacilli</taxon>
        <taxon>Bacillales</taxon>
        <taxon>Paenibacillaceae</taxon>
        <taxon>Paenibacillus</taxon>
    </lineage>
</organism>
<keyword evidence="7" id="KW-0547">Nucleotide-binding</keyword>
<dbReference type="InterPro" id="IPR027417">
    <property type="entry name" value="P-loop_NTPase"/>
</dbReference>
<comment type="caution">
    <text evidence="15">The sequence shown here is derived from an EMBL/GenBank/DDBJ whole genome shotgun (WGS) entry which is preliminary data.</text>
</comment>
<dbReference type="PANTHER" id="PTHR43553">
    <property type="entry name" value="HEAVY METAL TRANSPORTER"/>
    <property type="match status" value="1"/>
</dbReference>
<evidence type="ECO:0000313" key="16">
    <source>
        <dbReference type="Proteomes" id="UP000680304"/>
    </source>
</evidence>
<accession>A0ABQ4NBG6</accession>
<evidence type="ECO:0000256" key="7">
    <source>
        <dbReference type="ARBA" id="ARBA00022741"/>
    </source>
</evidence>
<dbReference type="CDD" id="cd03225">
    <property type="entry name" value="ABC_cobalt_CbiO_domain1"/>
    <property type="match status" value="2"/>
</dbReference>
<evidence type="ECO:0000256" key="8">
    <source>
        <dbReference type="ARBA" id="ARBA00022840"/>
    </source>
</evidence>
<evidence type="ECO:0000256" key="11">
    <source>
        <dbReference type="ARBA" id="ARBA00023136"/>
    </source>
</evidence>
<feature type="domain" description="ABC transporter" evidence="14">
    <location>
        <begin position="6"/>
        <end position="240"/>
    </location>
</feature>
<evidence type="ECO:0000256" key="3">
    <source>
        <dbReference type="ARBA" id="ARBA00005417"/>
    </source>
</evidence>
<dbReference type="PROSITE" id="PS00211">
    <property type="entry name" value="ABC_TRANSPORTER_1"/>
    <property type="match status" value="1"/>
</dbReference>
<proteinExistence type="inferred from homology"/>
<sequence length="800" mass="84616">MVKTVVELSDVTVYPDAPGGTEGGRKAIASGLDLRIGKGEWVHLIGPNGSGKSTLAKLLAGCWRGKVEGKVKRDPETFGTVGRVPIVMQHPEASIVGATPYEDALLAMERIGVPGERIPALTERAMSEVGLAAVMHRHVDRLSGGQQQLTAIAGGLVQQSPFIVLDEPTAMLDPNSAQAVHEAVRRLHARGATVVWATQKLDELRPGDRIVAMQAGRIAYDGDLAGFWGASPGQGAIDRIGWRDAPDNRENRTPGMARPEGGMLPNPRLAPGGGLSVSGLRITEDGRSGRDLVDCRRLHLAGGEITLLIGRNGAGKSTLLEALAGLREPAAGRIDLGAEPLWKRRGKPNRRVLLQLGIAPQRAHAQWFCATAADELRYSQRAAGVDGPEAAERAKAALAAVGLPPETAGRDPWTLSGGQQRRLALACLLACGPAWLLLDEPTAGLDAEGVSRLRAVLSAHKAAGGGAIIATHDPDALLPVADRVVEIDGGVVREAMLAAEWAKSRADRSAAAAASESPAAGADPQAADRSGSGATELKRRGSRSPGSVVHGSVAQGSVWEQFDPRALIAAYLLGAAGLLMQSSWPGLLAASLTAVAVLYPLRATLRPWIGAIRAYALLVAIVALIAGIRPQPFGVDWDAVSATALRLGRLLPIMVLGLPLAALVTPLRMQRALEQTFGFLGRVGIPVQRIALTVALMFRFIPLLAAEWGKYSRIAVARGKFASRPGRVPLRMLRSAILPYLVALLRLGDQVAEALEGRGYGTAVRRPTFGFRLKPGRRDGLLVLAAAAWFGLLWFMARWL</sequence>
<keyword evidence="4" id="KW-0813">Transport</keyword>
<gene>
    <name evidence="15" type="ORF">PACILC2_37890</name>
</gene>
<feature type="transmembrane region" description="Helical" evidence="13">
    <location>
        <begin position="780"/>
        <end position="797"/>
    </location>
</feature>
<feature type="compositionally biased region" description="Low complexity" evidence="12">
    <location>
        <begin position="512"/>
        <end position="522"/>
    </location>
</feature>
<feature type="region of interest" description="Disordered" evidence="12">
    <location>
        <begin position="512"/>
        <end position="550"/>
    </location>
</feature>
<keyword evidence="9" id="KW-1278">Translocase</keyword>
<keyword evidence="5" id="KW-1003">Cell membrane</keyword>
<dbReference type="Pfam" id="PF02361">
    <property type="entry name" value="CbiQ"/>
    <property type="match status" value="1"/>
</dbReference>
<dbReference type="CDD" id="cd16914">
    <property type="entry name" value="EcfT"/>
    <property type="match status" value="1"/>
</dbReference>
<evidence type="ECO:0000313" key="15">
    <source>
        <dbReference type="EMBL" id="GIQ65221.1"/>
    </source>
</evidence>
<feature type="domain" description="ABC transporter" evidence="14">
    <location>
        <begin position="275"/>
        <end position="514"/>
    </location>
</feature>
<dbReference type="InterPro" id="IPR003339">
    <property type="entry name" value="ABC/ECF_trnsptr_transmembrane"/>
</dbReference>
<evidence type="ECO:0000256" key="10">
    <source>
        <dbReference type="ARBA" id="ARBA00022989"/>
    </source>
</evidence>
<evidence type="ECO:0000256" key="1">
    <source>
        <dbReference type="ARBA" id="ARBA00004141"/>
    </source>
</evidence>
<dbReference type="GO" id="GO:0005524">
    <property type="term" value="F:ATP binding"/>
    <property type="evidence" value="ECO:0007669"/>
    <property type="project" value="UniProtKB-KW"/>
</dbReference>
<keyword evidence="11 13" id="KW-0472">Membrane</keyword>
<protein>
    <submittedName>
        <fullName evidence="15">ABC transporter ATP-binding protein</fullName>
    </submittedName>
</protein>
<dbReference type="InterPro" id="IPR015856">
    <property type="entry name" value="ABC_transpr_CbiO/EcfA_su"/>
</dbReference>
<dbReference type="Proteomes" id="UP000680304">
    <property type="component" value="Unassembled WGS sequence"/>
</dbReference>
<feature type="transmembrane region" description="Helical" evidence="13">
    <location>
        <begin position="650"/>
        <end position="669"/>
    </location>
</feature>
<evidence type="ECO:0000259" key="14">
    <source>
        <dbReference type="PROSITE" id="PS50893"/>
    </source>
</evidence>
<evidence type="ECO:0000256" key="13">
    <source>
        <dbReference type="SAM" id="Phobius"/>
    </source>
</evidence>
<dbReference type="SUPFAM" id="SSF52540">
    <property type="entry name" value="P-loop containing nucleoside triphosphate hydrolases"/>
    <property type="match status" value="2"/>
</dbReference>
<dbReference type="SMART" id="SM00382">
    <property type="entry name" value="AAA"/>
    <property type="match status" value="2"/>
</dbReference>
<comment type="subcellular location">
    <subcellularLocation>
        <location evidence="2">Cell membrane</location>
        <topology evidence="2">Peripheral membrane protein</topology>
    </subcellularLocation>
    <subcellularLocation>
        <location evidence="1">Membrane</location>
        <topology evidence="1">Multi-pass membrane protein</topology>
    </subcellularLocation>
</comment>
<dbReference type="Gene3D" id="3.40.50.300">
    <property type="entry name" value="P-loop containing nucleotide triphosphate hydrolases"/>
    <property type="match status" value="2"/>
</dbReference>
<feature type="transmembrane region" description="Helical" evidence="13">
    <location>
        <begin position="611"/>
        <end position="630"/>
    </location>
</feature>
<feature type="transmembrane region" description="Helical" evidence="13">
    <location>
        <begin position="571"/>
        <end position="599"/>
    </location>
</feature>
<keyword evidence="6 13" id="KW-0812">Transmembrane</keyword>
<dbReference type="InterPro" id="IPR050095">
    <property type="entry name" value="ECF_ABC_transporter_ATP-bd"/>
</dbReference>
<evidence type="ECO:0000256" key="12">
    <source>
        <dbReference type="SAM" id="MobiDB-lite"/>
    </source>
</evidence>
<comment type="similarity">
    <text evidence="3">Belongs to the ABC transporter superfamily.</text>
</comment>
<keyword evidence="16" id="KW-1185">Reference proteome</keyword>
<dbReference type="EMBL" id="BOVJ01000124">
    <property type="protein sequence ID" value="GIQ65221.1"/>
    <property type="molecule type" value="Genomic_DNA"/>
</dbReference>
<dbReference type="InterPro" id="IPR003593">
    <property type="entry name" value="AAA+_ATPase"/>
</dbReference>
<evidence type="ECO:0000256" key="5">
    <source>
        <dbReference type="ARBA" id="ARBA00022475"/>
    </source>
</evidence>
<evidence type="ECO:0000256" key="4">
    <source>
        <dbReference type="ARBA" id="ARBA00022448"/>
    </source>
</evidence>
<dbReference type="InterPro" id="IPR017871">
    <property type="entry name" value="ABC_transporter-like_CS"/>
</dbReference>
<keyword evidence="8 15" id="KW-0067">ATP-binding</keyword>
<evidence type="ECO:0000256" key="9">
    <source>
        <dbReference type="ARBA" id="ARBA00022967"/>
    </source>
</evidence>
<dbReference type="PANTHER" id="PTHR43553:SF24">
    <property type="entry name" value="ENERGY-COUPLING FACTOR TRANSPORTER ATP-BINDING PROTEIN ECFA1"/>
    <property type="match status" value="1"/>
</dbReference>
<dbReference type="Pfam" id="PF00005">
    <property type="entry name" value="ABC_tran"/>
    <property type="match status" value="2"/>
</dbReference>
<evidence type="ECO:0000256" key="6">
    <source>
        <dbReference type="ARBA" id="ARBA00022692"/>
    </source>
</evidence>